<reference evidence="2" key="1">
    <citation type="journal article" date="2020" name="Stud. Mycol.">
        <title>101 Dothideomycetes genomes: a test case for predicting lifestyles and emergence of pathogens.</title>
        <authorList>
            <person name="Haridas S."/>
            <person name="Albert R."/>
            <person name="Binder M."/>
            <person name="Bloem J."/>
            <person name="Labutti K."/>
            <person name="Salamov A."/>
            <person name="Andreopoulos B."/>
            <person name="Baker S."/>
            <person name="Barry K."/>
            <person name="Bills G."/>
            <person name="Bluhm B."/>
            <person name="Cannon C."/>
            <person name="Castanera R."/>
            <person name="Culley D."/>
            <person name="Daum C."/>
            <person name="Ezra D."/>
            <person name="Gonzalez J."/>
            <person name="Henrissat B."/>
            <person name="Kuo A."/>
            <person name="Liang C."/>
            <person name="Lipzen A."/>
            <person name="Lutzoni F."/>
            <person name="Magnuson J."/>
            <person name="Mondo S."/>
            <person name="Nolan M."/>
            <person name="Ohm R."/>
            <person name="Pangilinan J."/>
            <person name="Park H.-J."/>
            <person name="Ramirez L."/>
            <person name="Alfaro M."/>
            <person name="Sun H."/>
            <person name="Tritt A."/>
            <person name="Yoshinaga Y."/>
            <person name="Zwiers L.-H."/>
            <person name="Turgeon B."/>
            <person name="Goodwin S."/>
            <person name="Spatafora J."/>
            <person name="Crous P."/>
            <person name="Grigoriev I."/>
        </authorList>
    </citation>
    <scope>NUCLEOTIDE SEQUENCE</scope>
    <source>
        <strain evidence="2">CBS 627.86</strain>
    </source>
</reference>
<keyword evidence="1" id="KW-0732">Signal</keyword>
<gene>
    <name evidence="2" type="ORF">BDV96DRAFT_251153</name>
</gene>
<accession>A0A6A5YQ73</accession>
<evidence type="ECO:0000256" key="1">
    <source>
        <dbReference type="SAM" id="SignalP"/>
    </source>
</evidence>
<evidence type="ECO:0000313" key="3">
    <source>
        <dbReference type="Proteomes" id="UP000799770"/>
    </source>
</evidence>
<feature type="signal peptide" evidence="1">
    <location>
        <begin position="1"/>
        <end position="19"/>
    </location>
</feature>
<name>A0A6A5YQ73_9PLEO</name>
<keyword evidence="3" id="KW-1185">Reference proteome</keyword>
<evidence type="ECO:0000313" key="2">
    <source>
        <dbReference type="EMBL" id="KAF2109093.1"/>
    </source>
</evidence>
<sequence>MAFWRPATAMLASVAVNVAVNDDSGRPRGAGREVNSTQRSVPDTCRVSLSTLSRRARFVVACSRSDFSQRRGPRSALGRSRLSWGAHAAVHVLLCQCAPQSNQNAAHAAVLAFLTFTLAPGCIPVPVCPGALQVVSQPPPKATASVAVSVGQVPRYLARFHQALNLPGRPTRIQQPLHSLLPHGLGTQAPAISAHCRTLVAAGPTDHAASYSRAQTA</sequence>
<organism evidence="2 3">
    <name type="scientific">Lophiotrema nucula</name>
    <dbReference type="NCBI Taxonomy" id="690887"/>
    <lineage>
        <taxon>Eukaryota</taxon>
        <taxon>Fungi</taxon>
        <taxon>Dikarya</taxon>
        <taxon>Ascomycota</taxon>
        <taxon>Pezizomycotina</taxon>
        <taxon>Dothideomycetes</taxon>
        <taxon>Pleosporomycetidae</taxon>
        <taxon>Pleosporales</taxon>
        <taxon>Lophiotremataceae</taxon>
        <taxon>Lophiotrema</taxon>
    </lineage>
</organism>
<dbReference type="AlphaFoldDB" id="A0A6A5YQ73"/>
<dbReference type="EMBL" id="ML977344">
    <property type="protein sequence ID" value="KAF2109093.1"/>
    <property type="molecule type" value="Genomic_DNA"/>
</dbReference>
<dbReference type="Proteomes" id="UP000799770">
    <property type="component" value="Unassembled WGS sequence"/>
</dbReference>
<protein>
    <recommendedName>
        <fullName evidence="4">Secreted protein</fullName>
    </recommendedName>
</protein>
<feature type="chain" id="PRO_5025671756" description="Secreted protein" evidence="1">
    <location>
        <begin position="20"/>
        <end position="217"/>
    </location>
</feature>
<evidence type="ECO:0008006" key="4">
    <source>
        <dbReference type="Google" id="ProtNLM"/>
    </source>
</evidence>
<proteinExistence type="predicted"/>